<dbReference type="InterPro" id="IPR032466">
    <property type="entry name" value="Metal_Hydrolase"/>
</dbReference>
<dbReference type="InterPro" id="IPR001130">
    <property type="entry name" value="TatD-like"/>
</dbReference>
<feature type="binding site" evidence="3">
    <location>
        <position position="7"/>
    </location>
    <ligand>
        <name>a divalent metal cation</name>
        <dbReference type="ChEBI" id="CHEBI:60240"/>
        <label>1</label>
    </ligand>
</feature>
<reference evidence="4" key="1">
    <citation type="submission" date="2006-05" db="EMBL/GenBank/DDBJ databases">
        <title>Annotation of the draft genome assembly of Desulfuromonas acetoxidans DSM 684.</title>
        <authorList>
            <consortium name="US DOE Joint Genome Institute (JGI-ORNL)"/>
            <person name="Larimer F."/>
            <person name="Land M."/>
            <person name="Hauser L."/>
        </authorList>
    </citation>
    <scope>NUCLEOTIDE SEQUENCE [LARGE SCALE GENOMIC DNA]</scope>
    <source>
        <strain evidence="4">DSM 684</strain>
    </source>
</reference>
<dbReference type="RefSeq" id="WP_006001708.1">
    <property type="nucleotide sequence ID" value="NZ_AAEW02000014.1"/>
</dbReference>
<keyword evidence="5" id="KW-1185">Reference proteome</keyword>
<dbReference type="PANTHER" id="PTHR46124">
    <property type="entry name" value="D-AMINOACYL-TRNA DEACYLASE"/>
    <property type="match status" value="1"/>
</dbReference>
<dbReference type="InterPro" id="IPR018228">
    <property type="entry name" value="DNase_TatD-rel_CS"/>
</dbReference>
<dbReference type="PIRSF" id="PIRSF005902">
    <property type="entry name" value="DNase_TatD"/>
    <property type="match status" value="1"/>
</dbReference>
<evidence type="ECO:0000256" key="3">
    <source>
        <dbReference type="PIRSR" id="PIRSR005902-1"/>
    </source>
</evidence>
<organism evidence="4 5">
    <name type="scientific">Desulfuromonas acetoxidans (strain DSM 684 / 11070)</name>
    <dbReference type="NCBI Taxonomy" id="281689"/>
    <lineage>
        <taxon>Bacteria</taxon>
        <taxon>Pseudomonadati</taxon>
        <taxon>Thermodesulfobacteriota</taxon>
        <taxon>Desulfuromonadia</taxon>
        <taxon>Desulfuromonadales</taxon>
        <taxon>Desulfuromonadaceae</taxon>
        <taxon>Desulfuromonas</taxon>
    </lineage>
</organism>
<dbReference type="SUPFAM" id="SSF51556">
    <property type="entry name" value="Metallo-dependent hydrolases"/>
    <property type="match status" value="1"/>
</dbReference>
<dbReference type="AlphaFoldDB" id="Q1JXP5"/>
<comment type="similarity">
    <text evidence="1">Belongs to the metallo-dependent hydrolases superfamily. TatD-type hydrolase family.</text>
</comment>
<dbReference type="Proteomes" id="UP000005695">
    <property type="component" value="Unassembled WGS sequence"/>
</dbReference>
<dbReference type="Pfam" id="PF01026">
    <property type="entry name" value="TatD_DNase"/>
    <property type="match status" value="1"/>
</dbReference>
<evidence type="ECO:0000313" key="5">
    <source>
        <dbReference type="Proteomes" id="UP000005695"/>
    </source>
</evidence>
<dbReference type="GO" id="GO:0046872">
    <property type="term" value="F:metal ion binding"/>
    <property type="evidence" value="ECO:0007669"/>
    <property type="project" value="UniProtKB-KW"/>
</dbReference>
<dbReference type="PROSITE" id="PS01091">
    <property type="entry name" value="TATD_3"/>
    <property type="match status" value="1"/>
</dbReference>
<gene>
    <name evidence="4" type="ORF">Dace_1175</name>
</gene>
<dbReference type="Gene3D" id="3.20.20.140">
    <property type="entry name" value="Metal-dependent hydrolases"/>
    <property type="match status" value="1"/>
</dbReference>
<feature type="binding site" evidence="3">
    <location>
        <position position="140"/>
    </location>
    <ligand>
        <name>a divalent metal cation</name>
        <dbReference type="ChEBI" id="CHEBI:60240"/>
        <label>2</label>
    </ligand>
</feature>
<dbReference type="PANTHER" id="PTHR46124:SF3">
    <property type="entry name" value="HYDROLASE"/>
    <property type="match status" value="1"/>
</dbReference>
<accession>Q1JXP5</accession>
<proteinExistence type="inferred from homology"/>
<name>Q1JXP5_DESA6</name>
<feature type="binding site" evidence="3">
    <location>
        <position position="5"/>
    </location>
    <ligand>
        <name>a divalent metal cation</name>
        <dbReference type="ChEBI" id="CHEBI:60240"/>
        <label>1</label>
    </ligand>
</feature>
<comment type="caution">
    <text evidence="4">The sequence shown here is derived from an EMBL/GenBank/DDBJ whole genome shotgun (WGS) entry which is preliminary data.</text>
</comment>
<feature type="binding site" evidence="3">
    <location>
        <position position="190"/>
    </location>
    <ligand>
        <name>a divalent metal cation</name>
        <dbReference type="ChEBI" id="CHEBI:60240"/>
        <label>1</label>
    </ligand>
</feature>
<feature type="binding site" evidence="3">
    <location>
        <position position="115"/>
    </location>
    <ligand>
        <name>a divalent metal cation</name>
        <dbReference type="ChEBI" id="CHEBI:60240"/>
        <label>2</label>
    </ligand>
</feature>
<feature type="binding site" evidence="3">
    <location>
        <position position="80"/>
    </location>
    <ligand>
        <name>a divalent metal cation</name>
        <dbReference type="ChEBI" id="CHEBI:60240"/>
        <label>1</label>
    </ligand>
</feature>
<dbReference type="CDD" id="cd01310">
    <property type="entry name" value="TatD_DNAse"/>
    <property type="match status" value="1"/>
</dbReference>
<dbReference type="GO" id="GO:0016788">
    <property type="term" value="F:hydrolase activity, acting on ester bonds"/>
    <property type="evidence" value="ECO:0007669"/>
    <property type="project" value="InterPro"/>
</dbReference>
<reference evidence="4" key="2">
    <citation type="submission" date="2006-05" db="EMBL/GenBank/DDBJ databases">
        <title>Sequencing of the draft genome and assembly of Desulfuromonas acetoxidans DSM 684.</title>
        <authorList>
            <consortium name="US DOE Joint Genome Institute (JGI-PGF)"/>
            <person name="Copeland A."/>
            <person name="Lucas S."/>
            <person name="Lapidus A."/>
            <person name="Barry K."/>
            <person name="Detter J.C."/>
            <person name="Glavina del Rio T."/>
            <person name="Hammon N."/>
            <person name="Israni S."/>
            <person name="Dalin E."/>
            <person name="Tice H."/>
            <person name="Bruce D."/>
            <person name="Pitluck S."/>
            <person name="Richardson P."/>
        </authorList>
    </citation>
    <scope>NUCLEOTIDE SEQUENCE [LARGE SCALE GENOMIC DNA]</scope>
    <source>
        <strain evidence="4">DSM 684</strain>
    </source>
</reference>
<keyword evidence="3" id="KW-0479">Metal-binding</keyword>
<dbReference type="GO" id="GO:0005829">
    <property type="term" value="C:cytosol"/>
    <property type="evidence" value="ECO:0007669"/>
    <property type="project" value="TreeGrafter"/>
</dbReference>
<dbReference type="EMBL" id="AAEW02000014">
    <property type="protein sequence ID" value="EAT15098.1"/>
    <property type="molecule type" value="Genomic_DNA"/>
</dbReference>
<evidence type="ECO:0000313" key="4">
    <source>
        <dbReference type="EMBL" id="EAT15098.1"/>
    </source>
</evidence>
<keyword evidence="2" id="KW-0378">Hydrolase</keyword>
<dbReference type="OrthoDB" id="9810005at2"/>
<evidence type="ECO:0000256" key="1">
    <source>
        <dbReference type="ARBA" id="ARBA00009275"/>
    </source>
</evidence>
<sequence>MFDTHLHVQRLRATDRYVTPCLAAAISEADWPQLRRLHDHNPQQWLALGVHPQHAHQWQKTTEDHLRRQLAGAGVVAVGEIGLDKRLAVSMEIQEQVLRCQLRLAVACDKPVVLHAVRSFDKLIPMLEQERIDRVGGVVHGFYGSVEIARQLERLNLAVGVGRLILDPAAKKLVDVVRAVSEDSLLIETDAPWRQPCGDWGLAWNQILDQVARLRDWDRHQAIRITDENARRILRVPHGETR</sequence>
<protein>
    <submittedName>
        <fullName evidence="4">TatD-related deoxyribonuclease</fullName>
    </submittedName>
</protein>
<evidence type="ECO:0000256" key="2">
    <source>
        <dbReference type="ARBA" id="ARBA00022801"/>
    </source>
</evidence>